<dbReference type="AlphaFoldDB" id="A0A0M4LRD7"/>
<gene>
    <name evidence="2" type="ORF">W908_05710</name>
</gene>
<keyword evidence="1" id="KW-0812">Transmembrane</keyword>
<accession>A0A0M4LRD7</accession>
<name>A0A0M4LRD7_9GAMM</name>
<dbReference type="EMBL" id="CP006911">
    <property type="protein sequence ID" value="ALE02734.1"/>
    <property type="molecule type" value="Genomic_DNA"/>
</dbReference>
<sequence length="58" mass="6351">MGYFAESFAELYNADGWIDMGMYIGSGSSAPGWWTVIASVMLIAVLAKGNADEQEHYK</sequence>
<protein>
    <submittedName>
        <fullName evidence="2">Uncharacterized protein</fullName>
    </submittedName>
</protein>
<feature type="transmembrane region" description="Helical" evidence="1">
    <location>
        <begin position="32"/>
        <end position="51"/>
    </location>
</feature>
<dbReference type="KEGG" id="tsn:W908_05710"/>
<proteinExistence type="predicted"/>
<dbReference type="Proteomes" id="UP000068905">
    <property type="component" value="Chromosome"/>
</dbReference>
<dbReference type="RefSeq" id="WP_197503560.1">
    <property type="nucleotide sequence ID" value="NZ_CP006911.1"/>
</dbReference>
<dbReference type="STRING" id="1125411.W908_05710"/>
<organism evidence="2 3">
    <name type="scientific">Candidatus Pseudothioglobus singularis PS1</name>
    <dbReference type="NCBI Taxonomy" id="1125411"/>
    <lineage>
        <taxon>Bacteria</taxon>
        <taxon>Pseudomonadati</taxon>
        <taxon>Pseudomonadota</taxon>
        <taxon>Gammaproteobacteria</taxon>
        <taxon>Candidatus Pseudothioglobaceae</taxon>
        <taxon>Candidatus Pseudothioglobus</taxon>
    </lineage>
</organism>
<keyword evidence="3" id="KW-1185">Reference proteome</keyword>
<keyword evidence="1" id="KW-1133">Transmembrane helix</keyword>
<evidence type="ECO:0000256" key="1">
    <source>
        <dbReference type="SAM" id="Phobius"/>
    </source>
</evidence>
<evidence type="ECO:0000313" key="2">
    <source>
        <dbReference type="EMBL" id="ALE02734.1"/>
    </source>
</evidence>
<keyword evidence="1" id="KW-0472">Membrane</keyword>
<evidence type="ECO:0000313" key="3">
    <source>
        <dbReference type="Proteomes" id="UP000068905"/>
    </source>
</evidence>
<reference evidence="2 3" key="1">
    <citation type="journal article" date="2015" name="Genome Announc.">
        <title>Genome Sequence of 'Candidatus Thioglobus singularis' Strain PS1, a Mixotroph from the SUP05 Clade of Marine Gammaproteobacteria.</title>
        <authorList>
            <person name="Marshall K.T."/>
            <person name="Morris R.M."/>
        </authorList>
    </citation>
    <scope>NUCLEOTIDE SEQUENCE [LARGE SCALE GENOMIC DNA]</scope>
    <source>
        <strain evidence="2 3">PS1</strain>
    </source>
</reference>